<sequence length="363" mass="39110">MKKLTVILIAAMFIVSIAPAYCMGDVIWQREFNYGGNEAAYGVAVDTSNNVIVVGYGSNNTIVKYDSNGNKLRDQDVASNLLVTVATDSNNNIIVGGSGGISKFGPNLGTALWYDTPGSVQDIAVDSNNNIIVILSDKLYKYNPVGEFVWAPKDFTNLTGLSVAVDSNNNIIVAGYESSNNPLKVVKFDSNGNVLWAKTYDVDGVTDFAYGVAVDPNNNIIATGVSGDEILTIKYSSAGSQLWVKTYKEGTIDSVGHSVSTDSLGNIFVAGSFSTSSDDNWIVIKYDSNGTFGWKSVNPGISSGYGYDITTDSNNNVVAAGYGEQDSPSYTDFFYTVKYQAEPKKKSLPIEFILKILQKNKNK</sequence>
<dbReference type="Proteomes" id="UP000092403">
    <property type="component" value="Unassembled WGS sequence"/>
</dbReference>
<dbReference type="InterPro" id="IPR011042">
    <property type="entry name" value="6-blade_b-propeller_TolB-like"/>
</dbReference>
<name>A0A150IJU4_9EURY</name>
<dbReference type="EMBL" id="LNGE01000023">
    <property type="protein sequence ID" value="KYC45291.1"/>
    <property type="molecule type" value="Genomic_DNA"/>
</dbReference>
<dbReference type="PATRIC" id="fig|1706436.3.peg.1008"/>
<dbReference type="Proteomes" id="UP000091929">
    <property type="component" value="Unassembled WGS sequence"/>
</dbReference>
<evidence type="ECO:0000313" key="2">
    <source>
        <dbReference type="EMBL" id="KYC48727.1"/>
    </source>
</evidence>
<evidence type="ECO:0000313" key="3">
    <source>
        <dbReference type="EMBL" id="KYC51375.1"/>
    </source>
</evidence>
<dbReference type="EMBL" id="LNGF01000001">
    <property type="protein sequence ID" value="KYC48727.1"/>
    <property type="molecule type" value="Genomic_DNA"/>
</dbReference>
<gene>
    <name evidence="1" type="ORF">APG10_00994</name>
    <name evidence="2" type="ORF">APG11_00038</name>
    <name evidence="3" type="ORF">APG12_00037</name>
</gene>
<accession>A0A150IUQ4</accession>
<dbReference type="Proteomes" id="UP000092401">
    <property type="component" value="Unassembled WGS sequence"/>
</dbReference>
<evidence type="ECO:0000313" key="5">
    <source>
        <dbReference type="Proteomes" id="UP000092401"/>
    </source>
</evidence>
<dbReference type="PATRIC" id="fig|1706438.3.peg.38"/>
<protein>
    <submittedName>
        <fullName evidence="1">Beta-propeller repeat protein</fullName>
    </submittedName>
</protein>
<proteinExistence type="predicted"/>
<accession>A0A150IJU4</accession>
<dbReference type="PANTHER" id="PTHR42754:SF1">
    <property type="entry name" value="LIPOPROTEIN"/>
    <property type="match status" value="1"/>
</dbReference>
<reference evidence="4 5" key="1">
    <citation type="journal article" date="2016" name="ISME J.">
        <title>Chasing the elusive Euryarchaeota class WSA2: genomes reveal a uniquely fastidious methyl-reducing methanogen.</title>
        <authorList>
            <person name="Nobu M.K."/>
            <person name="Narihiro T."/>
            <person name="Kuroda K."/>
            <person name="Mei R."/>
            <person name="Liu W.T."/>
        </authorList>
    </citation>
    <scope>NUCLEOTIDE SEQUENCE [LARGE SCALE GENOMIC DNA]</scope>
    <source>
        <strain evidence="1">B03fssc0709_Meth_Bin005</strain>
        <strain evidence="2">B15fssc0709_Meth_Bin003</strain>
        <strain evidence="3">BMIXfssc0709_Meth_Bin006</strain>
    </source>
</reference>
<dbReference type="PANTHER" id="PTHR42754">
    <property type="entry name" value="ENDOGLUCANASE"/>
    <property type="match status" value="1"/>
</dbReference>
<dbReference type="Gene3D" id="2.120.10.30">
    <property type="entry name" value="TolB, C-terminal domain"/>
    <property type="match status" value="1"/>
</dbReference>
<organism evidence="1 5">
    <name type="scientific">Candidatus Methanofastidiosum methylothiophilum</name>
    <dbReference type="NCBI Taxonomy" id="1705564"/>
    <lineage>
        <taxon>Archaea</taxon>
        <taxon>Methanobacteriati</taxon>
        <taxon>Methanobacteriota</taxon>
        <taxon>Stenosarchaea group</taxon>
        <taxon>Candidatus Methanofastidiosia</taxon>
        <taxon>Candidatus Methanofastidiosales</taxon>
        <taxon>Candidatus Methanofastidiosaceae</taxon>
        <taxon>Candidatus Methanofastidiosum</taxon>
    </lineage>
</organism>
<comment type="caution">
    <text evidence="1">The sequence shown here is derived from an EMBL/GenBank/DDBJ whole genome shotgun (WGS) entry which is preliminary data.</text>
</comment>
<dbReference type="SUPFAM" id="SSF101898">
    <property type="entry name" value="NHL repeat"/>
    <property type="match status" value="1"/>
</dbReference>
<evidence type="ECO:0000313" key="1">
    <source>
        <dbReference type="EMBL" id="KYC45291.1"/>
    </source>
</evidence>
<dbReference type="AlphaFoldDB" id="A0A150IJU4"/>
<evidence type="ECO:0000313" key="4">
    <source>
        <dbReference type="Proteomes" id="UP000091929"/>
    </source>
</evidence>
<accession>A0A150J2P7</accession>
<dbReference type="PATRIC" id="fig|1706437.3.peg.39"/>
<dbReference type="EMBL" id="LNJC01000001">
    <property type="protein sequence ID" value="KYC51375.1"/>
    <property type="molecule type" value="Genomic_DNA"/>
</dbReference>